<keyword evidence="1 8" id="KW-0813">Transport</keyword>
<feature type="transmembrane region" description="Helical" evidence="8">
    <location>
        <begin position="135"/>
        <end position="159"/>
    </location>
</feature>
<accession>A0AAW7JGZ5</accession>
<reference evidence="10" key="2">
    <citation type="submission" date="2023-08" db="EMBL/GenBank/DDBJ databases">
        <title>Identification and characterization of horizontal gene transfer across gut microbiota members of farm animals based on homology search.</title>
        <authorList>
            <person name="Schwarzerova J."/>
            <person name="Nykrynova M."/>
            <person name="Jureckova K."/>
            <person name="Cejkova D."/>
            <person name="Rychlik I."/>
        </authorList>
    </citation>
    <scope>NUCLEOTIDE SEQUENCE</scope>
    <source>
        <strain evidence="10">ET15</strain>
        <strain evidence="9">ET37</strain>
    </source>
</reference>
<dbReference type="Proteomes" id="UP001168478">
    <property type="component" value="Unassembled WGS sequence"/>
</dbReference>
<evidence type="ECO:0000256" key="8">
    <source>
        <dbReference type="HAMAP-Rule" id="MF_01521"/>
    </source>
</evidence>
<dbReference type="RefSeq" id="WP_289825562.1">
    <property type="nucleotide sequence ID" value="NZ_JAUEIE010000008.1"/>
</dbReference>
<feature type="transmembrane region" description="Helical" evidence="8">
    <location>
        <begin position="68"/>
        <end position="85"/>
    </location>
</feature>
<dbReference type="GO" id="GO:0005886">
    <property type="term" value="C:plasma membrane"/>
    <property type="evidence" value="ECO:0007669"/>
    <property type="project" value="UniProtKB-SubCell"/>
</dbReference>
<feature type="transmembrane region" description="Helical" evidence="8">
    <location>
        <begin position="171"/>
        <end position="189"/>
    </location>
</feature>
<evidence type="ECO:0000313" key="10">
    <source>
        <dbReference type="EMBL" id="MDN0025129.1"/>
    </source>
</evidence>
<sequence>MSLFDIFLLAMALAMDCFTVSIVSGVIMRRYVMSVTLRMALLFGLFQALMPFAGWLATSRFSGYIESVDHWIAFALLAVLGGKMIKDSFGDEEDAHFDPTKLSSQLLFSVATSIDALAVGISFACLGYKSVSQLTVPLIIIGVCSFVMSVVGNTLGIMCGKTVVKRLKPELVGGTILLLIGFRILYEHIGF</sequence>
<keyword evidence="6 8" id="KW-0472">Membrane</keyword>
<organism evidence="10 12">
    <name type="scientific">Leyella lascolaii</name>
    <dbReference type="NCBI Taxonomy" id="1776379"/>
    <lineage>
        <taxon>Bacteria</taxon>
        <taxon>Pseudomonadati</taxon>
        <taxon>Bacteroidota</taxon>
        <taxon>Bacteroidia</taxon>
        <taxon>Bacteroidales</taxon>
        <taxon>Prevotellaceae</taxon>
        <taxon>Leyella</taxon>
    </lineage>
</organism>
<reference evidence="10" key="1">
    <citation type="submission" date="2023-06" db="EMBL/GenBank/DDBJ databases">
        <authorList>
            <person name="Zeman M."/>
            <person name="Kubasova T."/>
            <person name="Jahodarova E."/>
            <person name="Nykrynova M."/>
            <person name="Rychlik I."/>
        </authorList>
    </citation>
    <scope>NUCLEOTIDE SEQUENCE</scope>
    <source>
        <strain evidence="10">ET15</strain>
        <strain evidence="9">ET37</strain>
    </source>
</reference>
<keyword evidence="4 8" id="KW-1133">Transmembrane helix</keyword>
<dbReference type="InterPro" id="IPR003810">
    <property type="entry name" value="Mntp/YtaF"/>
</dbReference>
<comment type="caution">
    <text evidence="10">The sequence shown here is derived from an EMBL/GenBank/DDBJ whole genome shotgun (WGS) entry which is preliminary data.</text>
</comment>
<proteinExistence type="inferred from homology"/>
<dbReference type="InterPro" id="IPR022929">
    <property type="entry name" value="Put_MntP"/>
</dbReference>
<dbReference type="Pfam" id="PF02659">
    <property type="entry name" value="Mntp"/>
    <property type="match status" value="1"/>
</dbReference>
<evidence type="ECO:0000256" key="2">
    <source>
        <dbReference type="ARBA" id="ARBA00022475"/>
    </source>
</evidence>
<evidence type="ECO:0000256" key="6">
    <source>
        <dbReference type="ARBA" id="ARBA00023136"/>
    </source>
</evidence>
<keyword evidence="7 8" id="KW-0464">Manganese</keyword>
<name>A0AAW7JGZ5_9BACT</name>
<dbReference type="PANTHER" id="PTHR35529:SF1">
    <property type="entry name" value="MANGANESE EFFLUX PUMP MNTP-RELATED"/>
    <property type="match status" value="1"/>
</dbReference>
<keyword evidence="5 8" id="KW-0406">Ion transport</keyword>
<feature type="transmembrane region" description="Helical" evidence="8">
    <location>
        <begin position="39"/>
        <end position="56"/>
    </location>
</feature>
<dbReference type="EMBL" id="JAUEIE010000008">
    <property type="protein sequence ID" value="MDN0023055.1"/>
    <property type="molecule type" value="Genomic_DNA"/>
</dbReference>
<evidence type="ECO:0000256" key="4">
    <source>
        <dbReference type="ARBA" id="ARBA00022989"/>
    </source>
</evidence>
<comment type="function">
    <text evidence="8">Probably functions as a manganese efflux pump.</text>
</comment>
<keyword evidence="2 8" id="KW-1003">Cell membrane</keyword>
<dbReference type="EMBL" id="JAUEIF010000004">
    <property type="protein sequence ID" value="MDN0025129.1"/>
    <property type="molecule type" value="Genomic_DNA"/>
</dbReference>
<dbReference type="PANTHER" id="PTHR35529">
    <property type="entry name" value="MANGANESE EFFLUX PUMP MNTP-RELATED"/>
    <property type="match status" value="1"/>
</dbReference>
<keyword evidence="3 8" id="KW-0812">Transmembrane</keyword>
<keyword evidence="11" id="KW-1185">Reference proteome</keyword>
<evidence type="ECO:0000256" key="3">
    <source>
        <dbReference type="ARBA" id="ARBA00022692"/>
    </source>
</evidence>
<evidence type="ECO:0000313" key="9">
    <source>
        <dbReference type="EMBL" id="MDN0023055.1"/>
    </source>
</evidence>
<gene>
    <name evidence="8" type="primary">mntP</name>
    <name evidence="9" type="ORF">QVN81_08505</name>
    <name evidence="10" type="ORF">QVN84_06290</name>
</gene>
<evidence type="ECO:0000313" key="11">
    <source>
        <dbReference type="Proteomes" id="UP001167831"/>
    </source>
</evidence>
<dbReference type="GO" id="GO:0005384">
    <property type="term" value="F:manganese ion transmembrane transporter activity"/>
    <property type="evidence" value="ECO:0007669"/>
    <property type="project" value="UniProtKB-UniRule"/>
</dbReference>
<comment type="similarity">
    <text evidence="8">Belongs to the MntP (TC 9.B.29) family.</text>
</comment>
<evidence type="ECO:0000313" key="12">
    <source>
        <dbReference type="Proteomes" id="UP001168478"/>
    </source>
</evidence>
<dbReference type="AlphaFoldDB" id="A0AAW7JGZ5"/>
<evidence type="ECO:0000256" key="7">
    <source>
        <dbReference type="ARBA" id="ARBA00023211"/>
    </source>
</evidence>
<evidence type="ECO:0000256" key="1">
    <source>
        <dbReference type="ARBA" id="ARBA00022448"/>
    </source>
</evidence>
<evidence type="ECO:0000256" key="5">
    <source>
        <dbReference type="ARBA" id="ARBA00023065"/>
    </source>
</evidence>
<comment type="subcellular location">
    <subcellularLocation>
        <location evidence="8">Cell membrane</location>
        <topology evidence="8">Multi-pass membrane protein</topology>
    </subcellularLocation>
</comment>
<dbReference type="HAMAP" id="MF_01521">
    <property type="entry name" value="MntP_pump"/>
    <property type="match status" value="1"/>
</dbReference>
<feature type="transmembrane region" description="Helical" evidence="8">
    <location>
        <begin position="6"/>
        <end position="27"/>
    </location>
</feature>
<feature type="transmembrane region" description="Helical" evidence="8">
    <location>
        <begin position="106"/>
        <end position="129"/>
    </location>
</feature>
<dbReference type="Proteomes" id="UP001167831">
    <property type="component" value="Unassembled WGS sequence"/>
</dbReference>
<protein>
    <recommendedName>
        <fullName evidence="8">Putative manganese efflux pump MntP</fullName>
    </recommendedName>
</protein>